<dbReference type="EMBL" id="CP139858">
    <property type="protein sequence ID" value="WQB99218.1"/>
    <property type="molecule type" value="Genomic_DNA"/>
</dbReference>
<protein>
    <submittedName>
        <fullName evidence="1">Uncharacterized protein</fullName>
    </submittedName>
</protein>
<proteinExistence type="predicted"/>
<evidence type="ECO:0000313" key="1">
    <source>
        <dbReference type="EMBL" id="WQB99218.1"/>
    </source>
</evidence>
<organism evidence="1 2">
    <name type="scientific">Mesorhizobium huakuii</name>
    <dbReference type="NCBI Taxonomy" id="28104"/>
    <lineage>
        <taxon>Bacteria</taxon>
        <taxon>Pseudomonadati</taxon>
        <taxon>Pseudomonadota</taxon>
        <taxon>Alphaproteobacteria</taxon>
        <taxon>Hyphomicrobiales</taxon>
        <taxon>Phyllobacteriaceae</taxon>
        <taxon>Mesorhizobium</taxon>
    </lineage>
</organism>
<accession>A0ABZ0VPP5</accession>
<dbReference type="RefSeq" id="WP_322414096.1">
    <property type="nucleotide sequence ID" value="NZ_CP139858.1"/>
</dbReference>
<evidence type="ECO:0000313" key="2">
    <source>
        <dbReference type="Proteomes" id="UP001322481"/>
    </source>
</evidence>
<gene>
    <name evidence="1" type="ORF">U0R22_003394</name>
</gene>
<reference evidence="1 2" key="1">
    <citation type="submission" date="2023-11" db="EMBL/GenBank/DDBJ databases">
        <authorList>
            <person name="Panchal A.K."/>
            <person name="Meaney J.S."/>
            <person name="Karas B.J."/>
            <person name="diCenzo G.C."/>
        </authorList>
    </citation>
    <scope>NUCLEOTIDE SEQUENCE [LARGE SCALE GENOMIC DNA]</scope>
    <source>
        <strain evidence="1 2">NZP2235</strain>
    </source>
</reference>
<keyword evidence="2" id="KW-1185">Reference proteome</keyword>
<sequence length="99" mass="11141">MENDIERFRIRQELYELYFSGVNSLACAPMPGTFFELLELGAMACEESLPPAAEPAAAAKVLTISADDRCMSTSPAWFGRALLNVAYWIREHSNRRVRV</sequence>
<dbReference type="Proteomes" id="UP001322481">
    <property type="component" value="Chromosome"/>
</dbReference>
<name>A0ABZ0VPP5_9HYPH</name>